<dbReference type="GO" id="GO:0006935">
    <property type="term" value="P:chemotaxis"/>
    <property type="evidence" value="ECO:0007669"/>
    <property type="project" value="InterPro"/>
</dbReference>
<keyword evidence="8" id="KW-1133">Transmembrane helix</keyword>
<sequence length="439" mass="47404">MAKQHYRFSITKKMVLGISTVAFITYTVSAFFIFYLYDIIGDAIGINESAFMLMTLAMGIGWSAILGYLGSKVIVKPIQKLEEGAKKVAEGDIRDKVEVPKSDDELRSLALAYNEMIDSLCTMINEVNTTFAMTNERVVDIKEASNEAANQAETISQTVEDIANGAQESSSSIQATAEAMEDVRQTADQVERHARSSNDLSRDMVASLEESQRVIESLVAGIQRLAKENQASLTAVERLDDNARKVGEIISLVGDIAEQTNLLALNASIEAARAGEHGKGFAVVADEVRKLADQSGNAVQGITELIQTIQGDVKHVVAQITEQVAYANEEADKGSETNQSIIVMGDNVREVASAVQDILKLVKKQVTSIERTSTEAQTVAGVAEETAAGAADVTASTEEQTAVMQEVASSAEVLLEQAQTLKTSIEKFKINETVRMKGE</sequence>
<evidence type="ECO:0000313" key="12">
    <source>
        <dbReference type="Proteomes" id="UP000000271"/>
    </source>
</evidence>
<gene>
    <name evidence="11" type="ordered locus">Bsel_3169</name>
</gene>
<dbReference type="CDD" id="cd06225">
    <property type="entry name" value="HAMP"/>
    <property type="match status" value="1"/>
</dbReference>
<evidence type="ECO:0000256" key="1">
    <source>
        <dbReference type="ARBA" id="ARBA00004236"/>
    </source>
</evidence>
<dbReference type="SUPFAM" id="SSF58104">
    <property type="entry name" value="Methyl-accepting chemotaxis protein (MCP) signaling domain"/>
    <property type="match status" value="1"/>
</dbReference>
<keyword evidence="2" id="KW-1003">Cell membrane</keyword>
<dbReference type="Gene3D" id="1.10.287.950">
    <property type="entry name" value="Methyl-accepting chemotaxis protein"/>
    <property type="match status" value="1"/>
</dbReference>
<comment type="similarity">
    <text evidence="5">Belongs to the methyl-accepting chemotaxis (MCP) protein family.</text>
</comment>
<keyword evidence="4 6" id="KW-0807">Transducer</keyword>
<reference evidence="11" key="1">
    <citation type="submission" date="2009-10" db="EMBL/GenBank/DDBJ databases">
        <title>Complete sequence of Bacillus selenitireducens MLS10.</title>
        <authorList>
            <consortium name="US DOE Joint Genome Institute"/>
            <person name="Lucas S."/>
            <person name="Copeland A."/>
            <person name="Lapidus A."/>
            <person name="Glavina del Rio T."/>
            <person name="Dalin E."/>
            <person name="Tice H."/>
            <person name="Bruce D."/>
            <person name="Goodwin L."/>
            <person name="Pitluck S."/>
            <person name="Sims D."/>
            <person name="Brettin T."/>
            <person name="Detter J.C."/>
            <person name="Han C."/>
            <person name="Larimer F."/>
            <person name="Land M."/>
            <person name="Hauser L."/>
            <person name="Kyrpides N."/>
            <person name="Ovchinnikova G."/>
            <person name="Stolz J."/>
        </authorList>
    </citation>
    <scope>NUCLEOTIDE SEQUENCE [LARGE SCALE GENOMIC DNA]</scope>
    <source>
        <strain evidence="11">MLS10</strain>
    </source>
</reference>
<dbReference type="PROSITE" id="PS50885">
    <property type="entry name" value="HAMP"/>
    <property type="match status" value="1"/>
</dbReference>
<dbReference type="PRINTS" id="PR00260">
    <property type="entry name" value="CHEMTRNSDUCR"/>
</dbReference>
<dbReference type="GO" id="GO:0004888">
    <property type="term" value="F:transmembrane signaling receptor activity"/>
    <property type="evidence" value="ECO:0007669"/>
    <property type="project" value="InterPro"/>
</dbReference>
<dbReference type="SMART" id="SM00283">
    <property type="entry name" value="MA"/>
    <property type="match status" value="1"/>
</dbReference>
<evidence type="ECO:0000256" key="6">
    <source>
        <dbReference type="PROSITE-ProRule" id="PRU00284"/>
    </source>
</evidence>
<dbReference type="GO" id="GO:0005886">
    <property type="term" value="C:plasma membrane"/>
    <property type="evidence" value="ECO:0007669"/>
    <property type="project" value="UniProtKB-SubCell"/>
</dbReference>
<evidence type="ECO:0000259" key="9">
    <source>
        <dbReference type="PROSITE" id="PS50111"/>
    </source>
</evidence>
<dbReference type="KEGG" id="bse:Bsel_3169"/>
<dbReference type="SMART" id="SM00304">
    <property type="entry name" value="HAMP"/>
    <property type="match status" value="1"/>
</dbReference>
<dbReference type="OrthoDB" id="2489132at2"/>
<name>D6Y0T3_BACIE</name>
<dbReference type="InterPro" id="IPR004089">
    <property type="entry name" value="MCPsignal_dom"/>
</dbReference>
<dbReference type="PROSITE" id="PS50111">
    <property type="entry name" value="CHEMOTAXIS_TRANSDUC_2"/>
    <property type="match status" value="1"/>
</dbReference>
<dbReference type="EMBL" id="CP001791">
    <property type="protein sequence ID" value="ADI00651.1"/>
    <property type="molecule type" value="Genomic_DNA"/>
</dbReference>
<dbReference type="AlphaFoldDB" id="D6Y0T3"/>
<feature type="domain" description="HAMP" evidence="10">
    <location>
        <begin position="72"/>
        <end position="125"/>
    </location>
</feature>
<dbReference type="STRING" id="439292.Bsel_3169"/>
<dbReference type="InterPro" id="IPR003660">
    <property type="entry name" value="HAMP_dom"/>
</dbReference>
<organism evidence="11 12">
    <name type="scientific">Bacillus selenitireducens (strain ATCC 700615 / DSM 15326 / MLS10)</name>
    <dbReference type="NCBI Taxonomy" id="439292"/>
    <lineage>
        <taxon>Bacteria</taxon>
        <taxon>Bacillati</taxon>
        <taxon>Bacillota</taxon>
        <taxon>Bacilli</taxon>
        <taxon>Bacillales</taxon>
        <taxon>Bacillaceae</taxon>
        <taxon>Salisediminibacterium</taxon>
    </lineage>
</organism>
<evidence type="ECO:0000259" key="10">
    <source>
        <dbReference type="PROSITE" id="PS50885"/>
    </source>
</evidence>
<keyword evidence="12" id="KW-1185">Reference proteome</keyword>
<keyword evidence="7" id="KW-0175">Coiled coil</keyword>
<feature type="domain" description="Methyl-accepting transducer" evidence="9">
    <location>
        <begin position="144"/>
        <end position="380"/>
    </location>
</feature>
<comment type="subcellular location">
    <subcellularLocation>
        <location evidence="1">Cell membrane</location>
    </subcellularLocation>
</comment>
<dbReference type="Proteomes" id="UP000000271">
    <property type="component" value="Chromosome"/>
</dbReference>
<evidence type="ECO:0000256" key="5">
    <source>
        <dbReference type="ARBA" id="ARBA00029447"/>
    </source>
</evidence>
<evidence type="ECO:0000256" key="7">
    <source>
        <dbReference type="SAM" id="Coils"/>
    </source>
</evidence>
<dbReference type="Pfam" id="PF00672">
    <property type="entry name" value="HAMP"/>
    <property type="match status" value="1"/>
</dbReference>
<evidence type="ECO:0000313" key="11">
    <source>
        <dbReference type="EMBL" id="ADI00651.1"/>
    </source>
</evidence>
<dbReference type="InterPro" id="IPR004090">
    <property type="entry name" value="Chemotax_Me-accpt_rcpt"/>
</dbReference>
<evidence type="ECO:0000256" key="8">
    <source>
        <dbReference type="SAM" id="Phobius"/>
    </source>
</evidence>
<dbReference type="PANTHER" id="PTHR32089">
    <property type="entry name" value="METHYL-ACCEPTING CHEMOTAXIS PROTEIN MCPB"/>
    <property type="match status" value="1"/>
</dbReference>
<dbReference type="RefSeq" id="WP_013174055.1">
    <property type="nucleotide sequence ID" value="NC_014219.1"/>
</dbReference>
<protein>
    <submittedName>
        <fullName evidence="11">Methyl-accepting chemotaxis sensory transducer</fullName>
    </submittedName>
</protein>
<keyword evidence="3 8" id="KW-0472">Membrane</keyword>
<feature type="coiled-coil region" evidence="7">
    <location>
        <begin position="173"/>
        <end position="242"/>
    </location>
</feature>
<evidence type="ECO:0000256" key="2">
    <source>
        <dbReference type="ARBA" id="ARBA00022475"/>
    </source>
</evidence>
<dbReference type="Pfam" id="PF00015">
    <property type="entry name" value="MCPsignal"/>
    <property type="match status" value="1"/>
</dbReference>
<dbReference type="eggNOG" id="COG0840">
    <property type="taxonomic scope" value="Bacteria"/>
</dbReference>
<proteinExistence type="inferred from homology"/>
<dbReference type="HOGENOM" id="CLU_000445_107_18_9"/>
<evidence type="ECO:0000256" key="4">
    <source>
        <dbReference type="ARBA" id="ARBA00023224"/>
    </source>
</evidence>
<evidence type="ECO:0000256" key="3">
    <source>
        <dbReference type="ARBA" id="ARBA00023136"/>
    </source>
</evidence>
<accession>D6Y0T3</accession>
<feature type="transmembrane region" description="Helical" evidence="8">
    <location>
        <begin position="14"/>
        <end position="37"/>
    </location>
</feature>
<dbReference type="GO" id="GO:0007165">
    <property type="term" value="P:signal transduction"/>
    <property type="evidence" value="ECO:0007669"/>
    <property type="project" value="UniProtKB-KW"/>
</dbReference>
<dbReference type="PANTHER" id="PTHR32089:SF112">
    <property type="entry name" value="LYSOZYME-LIKE PROTEIN-RELATED"/>
    <property type="match status" value="1"/>
</dbReference>
<keyword evidence="8" id="KW-0812">Transmembrane</keyword>
<feature type="transmembrane region" description="Helical" evidence="8">
    <location>
        <begin position="49"/>
        <end position="70"/>
    </location>
</feature>